<name>B0MNI6_9FIRM</name>
<keyword evidence="1" id="KW-0812">Transmembrane</keyword>
<organism evidence="2 3">
    <name type="scientific">[Eubacterium] siraeum DSM 15702</name>
    <dbReference type="NCBI Taxonomy" id="428128"/>
    <lineage>
        <taxon>Bacteria</taxon>
        <taxon>Bacillati</taxon>
        <taxon>Bacillota</taxon>
        <taxon>Clostridia</taxon>
        <taxon>Eubacteriales</taxon>
        <taxon>Oscillospiraceae</taxon>
        <taxon>Oscillospiraceae incertae sedis</taxon>
    </lineage>
</organism>
<protein>
    <submittedName>
        <fullName evidence="2">Uncharacterized protein</fullName>
    </submittedName>
</protein>
<evidence type="ECO:0000256" key="1">
    <source>
        <dbReference type="SAM" id="Phobius"/>
    </source>
</evidence>
<dbReference type="Proteomes" id="UP000005326">
    <property type="component" value="Unassembled WGS sequence"/>
</dbReference>
<reference evidence="2" key="2">
    <citation type="submission" date="2014-06" db="EMBL/GenBank/DDBJ databases">
        <title>Draft genome sequence of Eubacterium siraeum (DSM 15702).</title>
        <authorList>
            <person name="Sudarsanam P."/>
            <person name="Ley R."/>
            <person name="Guruge J."/>
            <person name="Turnbaugh P.J."/>
            <person name="Mahowald M."/>
            <person name="Liep D."/>
            <person name="Gordon J."/>
        </authorList>
    </citation>
    <scope>NUCLEOTIDE SEQUENCE</scope>
    <source>
        <strain evidence="2">DSM 15702</strain>
    </source>
</reference>
<accession>B0MNI6</accession>
<comment type="caution">
    <text evidence="2">The sequence shown here is derived from an EMBL/GenBank/DDBJ whole genome shotgun (WGS) entry which is preliminary data.</text>
</comment>
<proteinExistence type="predicted"/>
<keyword evidence="3" id="KW-1185">Reference proteome</keyword>
<feature type="transmembrane region" description="Helical" evidence="1">
    <location>
        <begin position="15"/>
        <end position="38"/>
    </location>
</feature>
<gene>
    <name evidence="2" type="ORF">EUBSIR_01391</name>
</gene>
<keyword evidence="1" id="KW-0472">Membrane</keyword>
<sequence>MFLLATEIIQKSREYLLVTHGFLLIGKVIYLMCFYYIVQL</sequence>
<reference evidence="2" key="1">
    <citation type="submission" date="2007-10" db="EMBL/GenBank/DDBJ databases">
        <authorList>
            <person name="Fulton L."/>
            <person name="Clifton S."/>
            <person name="Fulton B."/>
            <person name="Xu J."/>
            <person name="Minx P."/>
            <person name="Pepin K.H."/>
            <person name="Johnson M."/>
            <person name="Thiruvilangam P."/>
            <person name="Bhonagiri V."/>
            <person name="Nash W.E."/>
            <person name="Mardis E.R."/>
            <person name="Wilson R.K."/>
        </authorList>
    </citation>
    <scope>NUCLEOTIDE SEQUENCE [LARGE SCALE GENOMIC DNA]</scope>
    <source>
        <strain evidence="2">DSM 15702</strain>
    </source>
</reference>
<dbReference type="EMBL" id="ABCA03000046">
    <property type="protein sequence ID" value="EDS00698.1"/>
    <property type="molecule type" value="Genomic_DNA"/>
</dbReference>
<dbReference type="AlphaFoldDB" id="B0MNI6"/>
<keyword evidence="1" id="KW-1133">Transmembrane helix</keyword>
<evidence type="ECO:0000313" key="2">
    <source>
        <dbReference type="EMBL" id="EDS00698.1"/>
    </source>
</evidence>
<evidence type="ECO:0000313" key="3">
    <source>
        <dbReference type="Proteomes" id="UP000005326"/>
    </source>
</evidence>